<evidence type="ECO:0000313" key="5">
    <source>
        <dbReference type="Proteomes" id="UP000324104"/>
    </source>
</evidence>
<evidence type="ECO:0000256" key="1">
    <source>
        <dbReference type="SAM" id="MobiDB-lite"/>
    </source>
</evidence>
<dbReference type="Proteomes" id="UP000324104">
    <property type="component" value="Unassembled WGS sequence"/>
</dbReference>
<comment type="caution">
    <text evidence="4">The sequence shown here is derived from an EMBL/GenBank/DDBJ whole genome shotgun (WGS) entry which is preliminary data.</text>
</comment>
<sequence length="182" mass="19964">MSTDKSGVFRTDLTSEHVMLAAMLAVASYMLIGSYDFSDSAAMFPRFTATITIVGVVLLLTREYLPSPLYEYVAESTDMLSDYGDDVEEEDGQDTDTDTDASRGRPIGATTFTVASLIAYVAGAYAVGLLWVTPLFVLGYTTWFRLSWPARLALSVIAFAIVYAFMVILNVDLHEGFVVTLF</sequence>
<feature type="transmembrane region" description="Helical" evidence="2">
    <location>
        <begin position="117"/>
        <end position="140"/>
    </location>
</feature>
<dbReference type="AlphaFoldDB" id="A0A5D5ANR0"/>
<keyword evidence="2" id="KW-0812">Transmembrane</keyword>
<dbReference type="InterPro" id="IPR009936">
    <property type="entry name" value="DUF1468"/>
</dbReference>
<organism evidence="4 5">
    <name type="scientific">Natrialba swarupiae</name>
    <dbReference type="NCBI Taxonomy" id="2448032"/>
    <lineage>
        <taxon>Archaea</taxon>
        <taxon>Methanobacteriati</taxon>
        <taxon>Methanobacteriota</taxon>
        <taxon>Stenosarchaea group</taxon>
        <taxon>Halobacteria</taxon>
        <taxon>Halobacteriales</taxon>
        <taxon>Natrialbaceae</taxon>
        <taxon>Natrialba</taxon>
    </lineage>
</organism>
<evidence type="ECO:0000259" key="3">
    <source>
        <dbReference type="Pfam" id="PF07331"/>
    </source>
</evidence>
<keyword evidence="2" id="KW-0472">Membrane</keyword>
<name>A0A5D5ANR0_9EURY</name>
<keyword evidence="2" id="KW-1133">Transmembrane helix</keyword>
<gene>
    <name evidence="4" type="ORF">FYC77_07260</name>
</gene>
<dbReference type="Pfam" id="PF07331">
    <property type="entry name" value="TctB"/>
    <property type="match status" value="1"/>
</dbReference>
<dbReference type="RefSeq" id="WP_149080844.1">
    <property type="nucleotide sequence ID" value="NZ_VTAW01000007.1"/>
</dbReference>
<feature type="compositionally biased region" description="Acidic residues" evidence="1">
    <location>
        <begin position="84"/>
        <end position="99"/>
    </location>
</feature>
<proteinExistence type="predicted"/>
<reference evidence="4 5" key="1">
    <citation type="submission" date="2019-08" db="EMBL/GenBank/DDBJ databases">
        <title>Archaea genome.</title>
        <authorList>
            <person name="Kajale S."/>
            <person name="Shouche Y."/>
            <person name="Deshpande N."/>
            <person name="Sharma A."/>
        </authorList>
    </citation>
    <scope>NUCLEOTIDE SEQUENCE [LARGE SCALE GENOMIC DNA]</scope>
    <source>
        <strain evidence="4 5">ESP3B_9</strain>
    </source>
</reference>
<feature type="transmembrane region" description="Helical" evidence="2">
    <location>
        <begin position="17"/>
        <end position="35"/>
    </location>
</feature>
<feature type="region of interest" description="Disordered" evidence="1">
    <location>
        <begin position="84"/>
        <end position="104"/>
    </location>
</feature>
<accession>A0A5D5ANR0</accession>
<feature type="transmembrane region" description="Helical" evidence="2">
    <location>
        <begin position="47"/>
        <end position="65"/>
    </location>
</feature>
<feature type="domain" description="DUF1468" evidence="3">
    <location>
        <begin position="21"/>
        <end position="173"/>
    </location>
</feature>
<keyword evidence="5" id="KW-1185">Reference proteome</keyword>
<evidence type="ECO:0000313" key="4">
    <source>
        <dbReference type="EMBL" id="TYT62557.1"/>
    </source>
</evidence>
<dbReference type="EMBL" id="VTAW01000007">
    <property type="protein sequence ID" value="TYT62557.1"/>
    <property type="molecule type" value="Genomic_DNA"/>
</dbReference>
<evidence type="ECO:0000256" key="2">
    <source>
        <dbReference type="SAM" id="Phobius"/>
    </source>
</evidence>
<protein>
    <recommendedName>
        <fullName evidence="3">DUF1468 domain-containing protein</fullName>
    </recommendedName>
</protein>
<feature type="transmembrane region" description="Helical" evidence="2">
    <location>
        <begin position="152"/>
        <end position="171"/>
    </location>
</feature>